<feature type="transmembrane region" description="Helical" evidence="8">
    <location>
        <begin position="32"/>
        <end position="54"/>
    </location>
</feature>
<dbReference type="EMBL" id="BBQY01000035">
    <property type="protein sequence ID" value="GBH32319.1"/>
    <property type="molecule type" value="Genomic_DNA"/>
</dbReference>
<evidence type="ECO:0000256" key="2">
    <source>
        <dbReference type="ARBA" id="ARBA00006236"/>
    </source>
</evidence>
<evidence type="ECO:0000256" key="3">
    <source>
        <dbReference type="ARBA" id="ARBA00022448"/>
    </source>
</evidence>
<feature type="transmembrane region" description="Helical" evidence="8">
    <location>
        <begin position="190"/>
        <end position="210"/>
    </location>
</feature>
<dbReference type="GO" id="GO:1990961">
    <property type="term" value="P:xenobiotic detoxification by transmembrane export across the plasma membrane"/>
    <property type="evidence" value="ECO:0007669"/>
    <property type="project" value="InterPro"/>
</dbReference>
<dbReference type="InterPro" id="IPR011701">
    <property type="entry name" value="MFS"/>
</dbReference>
<feature type="transmembrane region" description="Helical" evidence="8">
    <location>
        <begin position="273"/>
        <end position="291"/>
    </location>
</feature>
<protein>
    <recommendedName>
        <fullName evidence="8">Bcr/CflA family efflux transporter</fullName>
    </recommendedName>
</protein>
<keyword evidence="4" id="KW-1003">Cell membrane</keyword>
<comment type="similarity">
    <text evidence="2 8">Belongs to the major facilitator superfamily. Bcr/CmlA family.</text>
</comment>
<dbReference type="AlphaFoldDB" id="A0A401J6P2"/>
<dbReference type="Proteomes" id="UP000290975">
    <property type="component" value="Unassembled WGS sequence"/>
</dbReference>
<dbReference type="SUPFAM" id="SSF103473">
    <property type="entry name" value="MFS general substrate transporter"/>
    <property type="match status" value="1"/>
</dbReference>
<dbReference type="PROSITE" id="PS50850">
    <property type="entry name" value="MFS"/>
    <property type="match status" value="1"/>
</dbReference>
<name>A0A401J6P2_SPHXE</name>
<feature type="transmembrane region" description="Helical" evidence="8">
    <location>
        <begin position="334"/>
        <end position="355"/>
    </location>
</feature>
<feature type="transmembrane region" description="Helical" evidence="8">
    <location>
        <begin position="303"/>
        <end position="322"/>
    </location>
</feature>
<comment type="subcellular location">
    <subcellularLocation>
        <location evidence="8">Cell inner membrane</location>
        <topology evidence="8">Multi-pass membrane protein</topology>
    </subcellularLocation>
    <subcellularLocation>
        <location evidence="1">Cell membrane</location>
        <topology evidence="1">Multi-pass membrane protein</topology>
    </subcellularLocation>
</comment>
<feature type="transmembrane region" description="Helical" evidence="8">
    <location>
        <begin position="159"/>
        <end position="178"/>
    </location>
</feature>
<feature type="domain" description="Major facilitator superfamily (MFS) profile" evidence="9">
    <location>
        <begin position="32"/>
        <end position="418"/>
    </location>
</feature>
<gene>
    <name evidence="10" type="ORF">MBESOW_P3551</name>
</gene>
<dbReference type="Gene3D" id="1.20.1720.10">
    <property type="entry name" value="Multidrug resistance protein D"/>
    <property type="match status" value="1"/>
</dbReference>
<comment type="caution">
    <text evidence="10">The sequence shown here is derived from an EMBL/GenBank/DDBJ whole genome shotgun (WGS) entry which is preliminary data.</text>
</comment>
<evidence type="ECO:0000313" key="10">
    <source>
        <dbReference type="EMBL" id="GBH32319.1"/>
    </source>
</evidence>
<evidence type="ECO:0000313" key="11">
    <source>
        <dbReference type="Proteomes" id="UP000290975"/>
    </source>
</evidence>
<proteinExistence type="inferred from homology"/>
<feature type="transmembrane region" description="Helical" evidence="8">
    <location>
        <begin position="100"/>
        <end position="120"/>
    </location>
</feature>
<organism evidence="10 11">
    <name type="scientific">Sphingobium xenophagum</name>
    <dbReference type="NCBI Taxonomy" id="121428"/>
    <lineage>
        <taxon>Bacteria</taxon>
        <taxon>Pseudomonadati</taxon>
        <taxon>Pseudomonadota</taxon>
        <taxon>Alphaproteobacteria</taxon>
        <taxon>Sphingomonadales</taxon>
        <taxon>Sphingomonadaceae</taxon>
        <taxon>Sphingobium</taxon>
    </lineage>
</organism>
<dbReference type="PANTHER" id="PTHR23502">
    <property type="entry name" value="MAJOR FACILITATOR SUPERFAMILY"/>
    <property type="match status" value="1"/>
</dbReference>
<feature type="transmembrane region" description="Helical" evidence="8">
    <location>
        <begin position="362"/>
        <end position="386"/>
    </location>
</feature>
<evidence type="ECO:0000259" key="9">
    <source>
        <dbReference type="PROSITE" id="PS50850"/>
    </source>
</evidence>
<keyword evidence="8" id="KW-0997">Cell inner membrane</keyword>
<evidence type="ECO:0000256" key="8">
    <source>
        <dbReference type="RuleBase" id="RU365088"/>
    </source>
</evidence>
<dbReference type="GO" id="GO:0042910">
    <property type="term" value="F:xenobiotic transmembrane transporter activity"/>
    <property type="evidence" value="ECO:0007669"/>
    <property type="project" value="InterPro"/>
</dbReference>
<evidence type="ECO:0000256" key="1">
    <source>
        <dbReference type="ARBA" id="ARBA00004651"/>
    </source>
</evidence>
<dbReference type="Pfam" id="PF07690">
    <property type="entry name" value="MFS_1"/>
    <property type="match status" value="1"/>
</dbReference>
<keyword evidence="5 8" id="KW-0812">Transmembrane</keyword>
<keyword evidence="6 8" id="KW-1133">Transmembrane helix</keyword>
<evidence type="ECO:0000256" key="6">
    <source>
        <dbReference type="ARBA" id="ARBA00022989"/>
    </source>
</evidence>
<evidence type="ECO:0000256" key="4">
    <source>
        <dbReference type="ARBA" id="ARBA00022475"/>
    </source>
</evidence>
<sequence>MMNVTIVIKWERVQIFMGEASRTMAGESAQPSLLLGIGFGLLSSLGPLAIDLYLPAMPGMAREMAADSGAVQRTLSAFFLGLALAQIPLGTLGDRFGRRWPLIGGLILFILASTACALATSLEQLIVFRFLQGMGACAGTSSVRAMIRDRHSGHRAAQLMAFTFLVIGISPVLAPLAGSYLLQLTSWRGLFGLLAGGGLIAILAVLLFLRETLPPERRQARQSMLRSYGDLLATPAFIGWTLVAGLATTIPFAFVTAAPFIFSLGFALSAHEYSLLLALNAGTSIIATQFAPGLMKRLGARRLVLTVATIALVATAAIALAAMKQPVALPLFQLYSMLLFAIAGLILTPAAISALDAAAGGAGAAAGLLGTLQLAITALASGIVSLLPSLSILPLVSVLGGAFAIMWVTAGLIGPRQARA</sequence>
<keyword evidence="7 8" id="KW-0472">Membrane</keyword>
<dbReference type="PANTHER" id="PTHR23502:SF132">
    <property type="entry name" value="POLYAMINE TRANSPORTER 2-RELATED"/>
    <property type="match status" value="1"/>
</dbReference>
<feature type="transmembrane region" description="Helical" evidence="8">
    <location>
        <begin position="231"/>
        <end position="261"/>
    </location>
</feature>
<evidence type="ECO:0000256" key="5">
    <source>
        <dbReference type="ARBA" id="ARBA00022692"/>
    </source>
</evidence>
<dbReference type="InterPro" id="IPR004812">
    <property type="entry name" value="Efflux_drug-R_Bcr/CmlA"/>
</dbReference>
<feature type="transmembrane region" description="Helical" evidence="8">
    <location>
        <begin position="392"/>
        <end position="414"/>
    </location>
</feature>
<dbReference type="InterPro" id="IPR036259">
    <property type="entry name" value="MFS_trans_sf"/>
</dbReference>
<keyword evidence="3 8" id="KW-0813">Transport</keyword>
<reference evidence="10 11" key="1">
    <citation type="submission" date="2014-12" db="EMBL/GenBank/DDBJ databases">
        <title>Whole genome sequencing of Sphingobium xenophagum OW59.</title>
        <authorList>
            <person name="Ohta Y."/>
            <person name="Nishi S."/>
            <person name="Hatada Y."/>
        </authorList>
    </citation>
    <scope>NUCLEOTIDE SEQUENCE [LARGE SCALE GENOMIC DNA]</scope>
    <source>
        <strain evidence="10 11">OW59</strain>
    </source>
</reference>
<dbReference type="STRING" id="1192759.GCA_000277525_00976"/>
<dbReference type="InterPro" id="IPR020846">
    <property type="entry name" value="MFS_dom"/>
</dbReference>
<feature type="transmembrane region" description="Helical" evidence="8">
    <location>
        <begin position="74"/>
        <end position="93"/>
    </location>
</feature>
<dbReference type="GO" id="GO:0005886">
    <property type="term" value="C:plasma membrane"/>
    <property type="evidence" value="ECO:0007669"/>
    <property type="project" value="UniProtKB-SubCell"/>
</dbReference>
<feature type="transmembrane region" description="Helical" evidence="8">
    <location>
        <begin position="126"/>
        <end position="147"/>
    </location>
</feature>
<evidence type="ECO:0000256" key="7">
    <source>
        <dbReference type="ARBA" id="ARBA00023136"/>
    </source>
</evidence>
<dbReference type="NCBIfam" id="TIGR00710">
    <property type="entry name" value="efflux_Bcr_CflA"/>
    <property type="match status" value="1"/>
</dbReference>
<keyword evidence="11" id="KW-1185">Reference proteome</keyword>
<accession>A0A401J6P2</accession>